<reference evidence="7" key="1">
    <citation type="submission" date="2023-02" db="EMBL/GenBank/DDBJ databases">
        <title>Tahibacter soli sp. nov. isolated from soil.</title>
        <authorList>
            <person name="Baek J.H."/>
            <person name="Lee J.K."/>
            <person name="Choi D.G."/>
            <person name="Jeon C.O."/>
        </authorList>
    </citation>
    <scope>NUCLEOTIDE SEQUENCE</scope>
    <source>
        <strain evidence="7">BL</strain>
    </source>
</reference>
<keyword evidence="8" id="KW-1185">Reference proteome</keyword>
<comment type="similarity">
    <text evidence="5">Belongs to the YqgF HJR family.</text>
</comment>
<dbReference type="PANTHER" id="PTHR33317:SF4">
    <property type="entry name" value="POLYNUCLEOTIDYL TRANSFERASE, RIBONUCLEASE H-LIKE SUPERFAMILY PROTEIN"/>
    <property type="match status" value="1"/>
</dbReference>
<evidence type="ECO:0000256" key="2">
    <source>
        <dbReference type="ARBA" id="ARBA00022517"/>
    </source>
</evidence>
<dbReference type="NCBIfam" id="TIGR00250">
    <property type="entry name" value="RNAse_H_YqgF"/>
    <property type="match status" value="1"/>
</dbReference>
<feature type="domain" description="YqgF/RNase H-like" evidence="6">
    <location>
        <begin position="1"/>
        <end position="101"/>
    </location>
</feature>
<keyword evidence="3 5" id="KW-0540">Nuclease</keyword>
<evidence type="ECO:0000313" key="7">
    <source>
        <dbReference type="EMBL" id="MDC8011372.1"/>
    </source>
</evidence>
<dbReference type="HAMAP" id="MF_00651">
    <property type="entry name" value="Nuclease_YqgF"/>
    <property type="match status" value="1"/>
</dbReference>
<evidence type="ECO:0000256" key="3">
    <source>
        <dbReference type="ARBA" id="ARBA00022722"/>
    </source>
</evidence>
<proteinExistence type="inferred from homology"/>
<protein>
    <recommendedName>
        <fullName evidence="5">Putative pre-16S rRNA nuclease</fullName>
        <ecNumber evidence="5">3.1.-.-</ecNumber>
    </recommendedName>
</protein>
<dbReference type="EMBL" id="JAOVZO020000001">
    <property type="protein sequence ID" value="MDC8011372.1"/>
    <property type="molecule type" value="Genomic_DNA"/>
</dbReference>
<keyword evidence="4 5" id="KW-0378">Hydrolase</keyword>
<evidence type="ECO:0000313" key="8">
    <source>
        <dbReference type="Proteomes" id="UP001139971"/>
    </source>
</evidence>
<dbReference type="Gene3D" id="3.30.420.140">
    <property type="entry name" value="YqgF/RNase H-like domain"/>
    <property type="match status" value="1"/>
</dbReference>
<dbReference type="EC" id="3.1.-.-" evidence="5"/>
<evidence type="ECO:0000256" key="1">
    <source>
        <dbReference type="ARBA" id="ARBA00022490"/>
    </source>
</evidence>
<dbReference type="InterPro" id="IPR006641">
    <property type="entry name" value="YqgF/RNaseH-like_dom"/>
</dbReference>
<dbReference type="PANTHER" id="PTHR33317">
    <property type="entry name" value="POLYNUCLEOTIDYL TRANSFERASE, RIBONUCLEASE H-LIKE SUPERFAMILY PROTEIN"/>
    <property type="match status" value="1"/>
</dbReference>
<dbReference type="SUPFAM" id="SSF53098">
    <property type="entry name" value="Ribonuclease H-like"/>
    <property type="match status" value="1"/>
</dbReference>
<dbReference type="GO" id="GO:0000967">
    <property type="term" value="P:rRNA 5'-end processing"/>
    <property type="evidence" value="ECO:0007669"/>
    <property type="project" value="UniProtKB-UniRule"/>
</dbReference>
<dbReference type="InterPro" id="IPR037027">
    <property type="entry name" value="YqgF/RNaseH-like_dom_sf"/>
</dbReference>
<dbReference type="RefSeq" id="WP_263543609.1">
    <property type="nucleotide sequence ID" value="NZ_JAOVZO020000001.1"/>
</dbReference>
<dbReference type="InterPro" id="IPR005227">
    <property type="entry name" value="YqgF"/>
</dbReference>
<dbReference type="GO" id="GO:0004518">
    <property type="term" value="F:nuclease activity"/>
    <property type="evidence" value="ECO:0007669"/>
    <property type="project" value="UniProtKB-KW"/>
</dbReference>
<keyword evidence="2 5" id="KW-0690">Ribosome biogenesis</keyword>
<accession>A0A9X3YH28</accession>
<evidence type="ECO:0000256" key="5">
    <source>
        <dbReference type="HAMAP-Rule" id="MF_00651"/>
    </source>
</evidence>
<dbReference type="AlphaFoldDB" id="A0A9X3YH28"/>
<gene>
    <name evidence="7" type="primary">ruvX</name>
    <name evidence="7" type="ORF">OD750_002295</name>
</gene>
<comment type="caution">
    <text evidence="7">The sequence shown here is derived from an EMBL/GenBank/DDBJ whole genome shotgun (WGS) entry which is preliminary data.</text>
</comment>
<dbReference type="Pfam" id="PF03652">
    <property type="entry name" value="RuvX"/>
    <property type="match status" value="1"/>
</dbReference>
<sequence>MNVLGFDYGSKLIGVALGNRITGNVRPLGVATNGERGPDWTRIETWIREWTPDALVVGLPLTRDGEEQKASVAARAFARELERRYALPLHLADERMSSVEASRRFAARRAQGAAKKKHAATIDAIAAEVILENWLSHQP</sequence>
<comment type="function">
    <text evidence="5">Could be a nuclease involved in processing of the 5'-end of pre-16S rRNA.</text>
</comment>
<evidence type="ECO:0000259" key="6">
    <source>
        <dbReference type="SMART" id="SM00732"/>
    </source>
</evidence>
<dbReference type="GO" id="GO:0005829">
    <property type="term" value="C:cytosol"/>
    <property type="evidence" value="ECO:0007669"/>
    <property type="project" value="TreeGrafter"/>
</dbReference>
<dbReference type="InterPro" id="IPR012337">
    <property type="entry name" value="RNaseH-like_sf"/>
</dbReference>
<keyword evidence="1 5" id="KW-0963">Cytoplasm</keyword>
<organism evidence="7 8">
    <name type="scientific">Tahibacter soli</name>
    <dbReference type="NCBI Taxonomy" id="2983605"/>
    <lineage>
        <taxon>Bacteria</taxon>
        <taxon>Pseudomonadati</taxon>
        <taxon>Pseudomonadota</taxon>
        <taxon>Gammaproteobacteria</taxon>
        <taxon>Lysobacterales</taxon>
        <taxon>Rhodanobacteraceae</taxon>
        <taxon>Tahibacter</taxon>
    </lineage>
</organism>
<comment type="subcellular location">
    <subcellularLocation>
        <location evidence="5">Cytoplasm</location>
    </subcellularLocation>
</comment>
<name>A0A9X3YH28_9GAMM</name>
<evidence type="ECO:0000256" key="4">
    <source>
        <dbReference type="ARBA" id="ARBA00022801"/>
    </source>
</evidence>
<dbReference type="SMART" id="SM00732">
    <property type="entry name" value="YqgFc"/>
    <property type="match status" value="1"/>
</dbReference>
<dbReference type="CDD" id="cd16964">
    <property type="entry name" value="YqgF"/>
    <property type="match status" value="1"/>
</dbReference>
<dbReference type="GO" id="GO:0016788">
    <property type="term" value="F:hydrolase activity, acting on ester bonds"/>
    <property type="evidence" value="ECO:0007669"/>
    <property type="project" value="UniProtKB-UniRule"/>
</dbReference>
<dbReference type="Proteomes" id="UP001139971">
    <property type="component" value="Unassembled WGS sequence"/>
</dbReference>